<sequence precursor="true">MRTYWLQNALIKSPTRLYYFLLLFIASLSPCAAHAQSVSVNINLTDKPLSAFIQSIELQTDFKFFYEQQQVDVQQHITVNVQNVSINAALEQALKNTNITYTISEKRILLIQKQNSTSLQSDKMVEIKGQVTDKSGIPVIGANILVKGSNLGCITDIDGNYSLKVPAKSTIVVSYIGYTTQEVTLKGNNFQRIIMEEDSKMLDDVVVVGYGTVKKRDLTGSVSSVKGDDLSLNGVSSIGHALEGKAAGLYIRQNSAQPGGGLDILVRGAGSVNASNDPLYIVDGFPIAKLDQASGGDAKMDPGTQGILNFLNPNDVESIEVLKDASATSIYGARAANGVVIITTKRGKEGKARISYSYNYSFQKYTDNYDLLSLQEWMIEKNNTTWEHWLWTNNVSPWGNRTLEEAQANPVNGIDYSRPYQDSDIKNAGPGTDWLGLITRDGQIHEHNINLQGGSESTQYMVSFNYYNHQGIVKNSGMTRYTAKANIDQKFLNIFKAGLNLTLTRIDNDNTQLGSGKFENSGIIRSAIQMGPNIQAYDKETDTYPINPLLGQQPNPYSLLNNTDKGRTDRLLGNIFIEATPLSGLTLRVNAGLDHANIDRKTYQPRSTLNGKNLNGVAYIYNTANNQYLMEATATYQRTFNDIHNVNLLAGTSYEKFNYDASELGNNNFITDAFLWNNMDAGTGTKITKSTSTENKMMSYFFRAGYILKNRYLLTATLRADGASVFAKNNKWGYFPSVAAGWTLSEEDFMKNINWLSNLKLRLSWGQTGNADISTNAFASYGAQGSWINSEYKTISGVMKSRLENPDLKWETTTEWNLGLDFGFLKSRITGSVELYQRVVSDLLNYKPLNSYQEVKQIMANVGKTQSRGVEITLNSRNIITNNFFWETSLTYTKYEDRWKERTPDWKPNVYEKEKDPIRAIYARRADHIMQIGEKAPAAQPDLRPGQIVIKDLDGYVRDENGNPKVDQNGRFMLLGHADGTIDEADTQLIGTQDPGWMASMTNTFKYKGFDLNIMFNGMFDRIMQDPTEMDFGLNGGNIAQNGSNMLRIIKDRWTFDNPSTTRPSSYYTSGTKYTAGDFFYQKAWFIRLQNISLGYTLPKSILTKSKILNNVRFHASVNNVFVITPYNGLDPETDAYAAAYPNARTFSFGVDVSF</sequence>
<keyword evidence="5 7" id="KW-0472">Membrane</keyword>
<dbReference type="Pfam" id="PF13715">
    <property type="entry name" value="CarbopepD_reg_2"/>
    <property type="match status" value="1"/>
</dbReference>
<keyword evidence="2 7" id="KW-0813">Transport</keyword>
<comment type="caution">
    <text evidence="10">The sequence shown here is derived from an EMBL/GenBank/DDBJ whole genome shotgun (WGS) entry which is preliminary data.</text>
</comment>
<dbReference type="Proteomes" id="UP000056419">
    <property type="component" value="Unassembled WGS sequence"/>
</dbReference>
<evidence type="ECO:0000256" key="5">
    <source>
        <dbReference type="ARBA" id="ARBA00023136"/>
    </source>
</evidence>
<dbReference type="EMBL" id="LRGC01000026">
    <property type="protein sequence ID" value="KWR51946.1"/>
    <property type="molecule type" value="Genomic_DNA"/>
</dbReference>
<proteinExistence type="inferred from homology"/>
<evidence type="ECO:0000256" key="8">
    <source>
        <dbReference type="SAM" id="SignalP"/>
    </source>
</evidence>
<keyword evidence="8" id="KW-0732">Signal</keyword>
<keyword evidence="10" id="KW-0675">Receptor</keyword>
<dbReference type="Gene3D" id="2.170.130.10">
    <property type="entry name" value="TonB-dependent receptor, plug domain"/>
    <property type="match status" value="1"/>
</dbReference>
<dbReference type="Pfam" id="PF07660">
    <property type="entry name" value="STN"/>
    <property type="match status" value="1"/>
</dbReference>
<evidence type="ECO:0000313" key="10">
    <source>
        <dbReference type="EMBL" id="KWR51946.1"/>
    </source>
</evidence>
<dbReference type="Gene3D" id="2.40.170.20">
    <property type="entry name" value="TonB-dependent receptor, beta-barrel domain"/>
    <property type="match status" value="1"/>
</dbReference>
<evidence type="ECO:0000256" key="4">
    <source>
        <dbReference type="ARBA" id="ARBA00022692"/>
    </source>
</evidence>
<dbReference type="SUPFAM" id="SSF56935">
    <property type="entry name" value="Porins"/>
    <property type="match status" value="1"/>
</dbReference>
<evidence type="ECO:0000256" key="2">
    <source>
        <dbReference type="ARBA" id="ARBA00022448"/>
    </source>
</evidence>
<evidence type="ECO:0000256" key="7">
    <source>
        <dbReference type="PROSITE-ProRule" id="PRU01360"/>
    </source>
</evidence>
<dbReference type="Gene3D" id="3.55.50.30">
    <property type="match status" value="1"/>
</dbReference>
<keyword evidence="3 7" id="KW-1134">Transmembrane beta strand</keyword>
<gene>
    <name evidence="10" type="ORF">AA415_03074</name>
</gene>
<dbReference type="PROSITE" id="PS52016">
    <property type="entry name" value="TONB_DEPENDENT_REC_3"/>
    <property type="match status" value="1"/>
</dbReference>
<evidence type="ECO:0000313" key="11">
    <source>
        <dbReference type="Proteomes" id="UP000056419"/>
    </source>
</evidence>
<comment type="similarity">
    <text evidence="7">Belongs to the TonB-dependent receptor family.</text>
</comment>
<organism evidence="10 11">
    <name type="scientific">Bacteroides stercoris</name>
    <dbReference type="NCBI Taxonomy" id="46506"/>
    <lineage>
        <taxon>Bacteria</taxon>
        <taxon>Pseudomonadati</taxon>
        <taxon>Bacteroidota</taxon>
        <taxon>Bacteroidia</taxon>
        <taxon>Bacteroidales</taxon>
        <taxon>Bacteroidaceae</taxon>
        <taxon>Bacteroides</taxon>
    </lineage>
</organism>
<feature type="domain" description="Secretin/TonB short N-terminal" evidence="9">
    <location>
        <begin position="62"/>
        <end position="113"/>
    </location>
</feature>
<dbReference type="NCBIfam" id="TIGR04057">
    <property type="entry name" value="SusC_RagA_signa"/>
    <property type="match status" value="1"/>
</dbReference>
<dbReference type="InterPro" id="IPR011662">
    <property type="entry name" value="Secretin/TonB_short_N"/>
</dbReference>
<dbReference type="Gene3D" id="2.60.40.1120">
    <property type="entry name" value="Carboxypeptidase-like, regulatory domain"/>
    <property type="match status" value="1"/>
</dbReference>
<dbReference type="NCBIfam" id="TIGR04056">
    <property type="entry name" value="OMP_RagA_SusC"/>
    <property type="match status" value="1"/>
</dbReference>
<dbReference type="InterPro" id="IPR036942">
    <property type="entry name" value="Beta-barrel_TonB_sf"/>
</dbReference>
<dbReference type="Pfam" id="PF07715">
    <property type="entry name" value="Plug"/>
    <property type="match status" value="1"/>
</dbReference>
<comment type="subcellular location">
    <subcellularLocation>
        <location evidence="1 7">Cell outer membrane</location>
        <topology evidence="1 7">Multi-pass membrane protein</topology>
    </subcellularLocation>
</comment>
<dbReference type="InterPro" id="IPR023997">
    <property type="entry name" value="TonB-dep_OMP_SusC/RagA_CS"/>
</dbReference>
<dbReference type="SUPFAM" id="SSF49464">
    <property type="entry name" value="Carboxypeptidase regulatory domain-like"/>
    <property type="match status" value="1"/>
</dbReference>
<evidence type="ECO:0000256" key="1">
    <source>
        <dbReference type="ARBA" id="ARBA00004571"/>
    </source>
</evidence>
<evidence type="ECO:0000259" key="9">
    <source>
        <dbReference type="SMART" id="SM00965"/>
    </source>
</evidence>
<dbReference type="GO" id="GO:0009279">
    <property type="term" value="C:cell outer membrane"/>
    <property type="evidence" value="ECO:0007669"/>
    <property type="project" value="UniProtKB-SubCell"/>
</dbReference>
<feature type="signal peptide" evidence="8">
    <location>
        <begin position="1"/>
        <end position="35"/>
    </location>
</feature>
<evidence type="ECO:0000256" key="6">
    <source>
        <dbReference type="ARBA" id="ARBA00023237"/>
    </source>
</evidence>
<feature type="chain" id="PRO_5007130577" evidence="8">
    <location>
        <begin position="36"/>
        <end position="1155"/>
    </location>
</feature>
<dbReference type="InterPro" id="IPR039426">
    <property type="entry name" value="TonB-dep_rcpt-like"/>
</dbReference>
<protein>
    <submittedName>
        <fullName evidence="10">TonB-dependent receptor plug domain protein</fullName>
    </submittedName>
</protein>
<accession>A0A108T236</accession>
<reference evidence="10 11" key="1">
    <citation type="journal article" date="2016" name="BMC Genomics">
        <title>Type VI secretion systems of human gut Bacteroidales segregate into three genetic architectures, two of which are contained on mobile genetic elements.</title>
        <authorList>
            <person name="Coyne M.J."/>
            <person name="Roelofs K.G."/>
            <person name="Comstock L.E."/>
        </authorList>
    </citation>
    <scope>NUCLEOTIDE SEQUENCE [LARGE SCALE GENOMIC DNA]</scope>
    <source>
        <strain evidence="10 11">CL09T03C01</strain>
    </source>
</reference>
<dbReference type="InterPro" id="IPR008969">
    <property type="entry name" value="CarboxyPept-like_regulatory"/>
</dbReference>
<dbReference type="InterPro" id="IPR023996">
    <property type="entry name" value="TonB-dep_OMP_SusC/RagA"/>
</dbReference>
<keyword evidence="4 7" id="KW-0812">Transmembrane</keyword>
<dbReference type="InterPro" id="IPR012910">
    <property type="entry name" value="Plug_dom"/>
</dbReference>
<dbReference type="AlphaFoldDB" id="A0A108T236"/>
<keyword evidence="6 7" id="KW-0998">Cell outer membrane</keyword>
<dbReference type="FunFam" id="2.170.130.10:FF:000008">
    <property type="entry name" value="SusC/RagA family TonB-linked outer membrane protein"/>
    <property type="match status" value="1"/>
</dbReference>
<dbReference type="STRING" id="46506.AA415_03074"/>
<dbReference type="PATRIC" id="fig|46506.5.peg.3311"/>
<dbReference type="SMART" id="SM00965">
    <property type="entry name" value="STN"/>
    <property type="match status" value="1"/>
</dbReference>
<keyword evidence="11" id="KW-1185">Reference proteome</keyword>
<evidence type="ECO:0000256" key="3">
    <source>
        <dbReference type="ARBA" id="ARBA00022452"/>
    </source>
</evidence>
<dbReference type="InterPro" id="IPR037066">
    <property type="entry name" value="Plug_dom_sf"/>
</dbReference>
<dbReference type="RefSeq" id="WP_060386609.1">
    <property type="nucleotide sequence ID" value="NZ_LRGC01000026.1"/>
</dbReference>
<dbReference type="FunFam" id="2.60.40.1120:FF:000003">
    <property type="entry name" value="Outer membrane protein Omp121"/>
    <property type="match status" value="1"/>
</dbReference>
<name>A0A108T236_BACSE</name>